<keyword evidence="1" id="KW-0285">Flavoprotein</keyword>
<comment type="caution">
    <text evidence="3">The sequence shown here is derived from an EMBL/GenBank/DDBJ whole genome shotgun (WGS) entry which is preliminary data.</text>
</comment>
<dbReference type="InterPro" id="IPR006094">
    <property type="entry name" value="Oxid_FAD_bind_N"/>
</dbReference>
<dbReference type="GO" id="GO:0071949">
    <property type="term" value="F:FAD binding"/>
    <property type="evidence" value="ECO:0007669"/>
    <property type="project" value="InterPro"/>
</dbReference>
<dbReference type="RefSeq" id="WP_048676047.1">
    <property type="nucleotide sequence ID" value="NZ_CBTJ020000101.1"/>
</dbReference>
<dbReference type="GO" id="GO:0016899">
    <property type="term" value="F:oxidoreductase activity, acting on the CH-OH group of donors, oxygen as acceptor"/>
    <property type="evidence" value="ECO:0007669"/>
    <property type="project" value="InterPro"/>
</dbReference>
<protein>
    <submittedName>
        <fullName evidence="3">FAD linked oxidase domain protein</fullName>
    </submittedName>
</protein>
<dbReference type="EMBL" id="CBTJ020000101">
    <property type="protein sequence ID" value="CDI04179.1"/>
    <property type="molecule type" value="Genomic_DNA"/>
</dbReference>
<proteinExistence type="predicted"/>
<dbReference type="Proteomes" id="UP000035760">
    <property type="component" value="Unassembled WGS sequence"/>
</dbReference>
<name>W6MBB0_9GAMM</name>
<organism evidence="3 4">
    <name type="scientific">Candidatus Competibacter denitrificans Run_A_D11</name>
    <dbReference type="NCBI Taxonomy" id="1400863"/>
    <lineage>
        <taxon>Bacteria</taxon>
        <taxon>Pseudomonadati</taxon>
        <taxon>Pseudomonadota</taxon>
        <taxon>Gammaproteobacteria</taxon>
        <taxon>Candidatus Competibacteraceae</taxon>
        <taxon>Candidatus Competibacter</taxon>
    </lineage>
</organism>
<reference evidence="3" key="1">
    <citation type="submission" date="2013-07" db="EMBL/GenBank/DDBJ databases">
        <authorList>
            <person name="McIlroy S."/>
        </authorList>
    </citation>
    <scope>NUCLEOTIDE SEQUENCE [LARGE SCALE GENOMIC DNA]</scope>
    <source>
        <strain evidence="3">Run_A_D11</strain>
    </source>
</reference>
<dbReference type="AlphaFoldDB" id="W6MBB0"/>
<dbReference type="Gene3D" id="3.30.465.10">
    <property type="match status" value="1"/>
</dbReference>
<dbReference type="PANTHER" id="PTHR43762">
    <property type="entry name" value="L-GULONOLACTONE OXIDASE"/>
    <property type="match status" value="1"/>
</dbReference>
<dbReference type="PROSITE" id="PS51387">
    <property type="entry name" value="FAD_PCMH"/>
    <property type="match status" value="1"/>
</dbReference>
<dbReference type="STRING" id="1400863.BN873_890085"/>
<evidence type="ECO:0000313" key="3">
    <source>
        <dbReference type="EMBL" id="CDI04179.1"/>
    </source>
</evidence>
<dbReference type="InterPro" id="IPR016166">
    <property type="entry name" value="FAD-bd_PCMH"/>
</dbReference>
<dbReference type="InterPro" id="IPR016169">
    <property type="entry name" value="FAD-bd_PCMH_sub2"/>
</dbReference>
<evidence type="ECO:0000313" key="4">
    <source>
        <dbReference type="Proteomes" id="UP000035760"/>
    </source>
</evidence>
<evidence type="ECO:0000259" key="2">
    <source>
        <dbReference type="PROSITE" id="PS51387"/>
    </source>
</evidence>
<sequence>MTERAATLSWGRYPRTRQTLFRYHDRHATLPATEYPLLPYGNGRSYGDSCLNDGGVLLHTRGLDRFIAFDAVTGVMRCEAGVLLAEILALVVPQGWFLMVTPGTQFVTLGGAIANDVHGKNHHRAGTFGAHVRCFELLRSDGSRLRCSPTENTDWFAATVGGLGLTGLIVWAEIQLRRIANPWIASETIRFGGLDEFFAVSADSDDDYEYTVAWLDCASRGAALGRGLFMRGNHAPALCATQPRAPTGRLSVPFAPPCSLINSWSLKTFNTLYYHRQRTRITRAIAHYAPFFYPLDSLLAWNRIYGRHGFLQYQCAIPGAQGHAATRELLERIAHSGMGSFLAVLKIFGAIPAVGWLSFPRPGVTLALDFPNQGPATFRLLESLDAVVATAGGAVYPAKDARMSALRFREFFPQWPHFRAYIDPRFSSSFWRRVMEE</sequence>
<accession>W6MBB0</accession>
<dbReference type="OrthoDB" id="143770at2"/>
<evidence type="ECO:0000256" key="1">
    <source>
        <dbReference type="ARBA" id="ARBA00022827"/>
    </source>
</evidence>
<dbReference type="PANTHER" id="PTHR43762:SF1">
    <property type="entry name" value="D-ARABINONO-1,4-LACTONE OXIDASE"/>
    <property type="match status" value="1"/>
</dbReference>
<gene>
    <name evidence="3" type="ORF">BN873_890085</name>
</gene>
<keyword evidence="1" id="KW-0274">FAD</keyword>
<dbReference type="InterPro" id="IPR036318">
    <property type="entry name" value="FAD-bd_PCMH-like_sf"/>
</dbReference>
<dbReference type="Pfam" id="PF01565">
    <property type="entry name" value="FAD_binding_4"/>
    <property type="match status" value="1"/>
</dbReference>
<feature type="domain" description="FAD-binding PCMH-type" evidence="2">
    <location>
        <begin position="1"/>
        <end position="179"/>
    </location>
</feature>
<dbReference type="SUPFAM" id="SSF56176">
    <property type="entry name" value="FAD-binding/transporter-associated domain-like"/>
    <property type="match status" value="1"/>
</dbReference>
<reference evidence="3" key="2">
    <citation type="submission" date="2014-03" db="EMBL/GenBank/DDBJ databases">
        <title>Candidatus Competibacter-lineage genomes retrieved from metagenomes reveal functional metabolic diversity.</title>
        <authorList>
            <person name="McIlroy S.J."/>
            <person name="Albertsen M."/>
            <person name="Andresen E.K."/>
            <person name="Saunders A.M."/>
            <person name="Kristiansen R."/>
            <person name="Stokholm-Bjerregaard M."/>
            <person name="Nielsen K.L."/>
            <person name="Nielsen P.H."/>
        </authorList>
    </citation>
    <scope>NUCLEOTIDE SEQUENCE</scope>
    <source>
        <strain evidence="3">Run_A_D11</strain>
    </source>
</reference>
<keyword evidence="4" id="KW-1185">Reference proteome</keyword>
<dbReference type="InterPro" id="IPR010031">
    <property type="entry name" value="FAD_lactone_oxidase-like"/>
</dbReference>